<organism evidence="2 3">
    <name type="scientific">Parachaetomium inaequale</name>
    <dbReference type="NCBI Taxonomy" id="2588326"/>
    <lineage>
        <taxon>Eukaryota</taxon>
        <taxon>Fungi</taxon>
        <taxon>Dikarya</taxon>
        <taxon>Ascomycota</taxon>
        <taxon>Pezizomycotina</taxon>
        <taxon>Sordariomycetes</taxon>
        <taxon>Sordariomycetidae</taxon>
        <taxon>Sordariales</taxon>
        <taxon>Chaetomiaceae</taxon>
        <taxon>Parachaetomium</taxon>
    </lineage>
</organism>
<proteinExistence type="predicted"/>
<feature type="compositionally biased region" description="Low complexity" evidence="1">
    <location>
        <begin position="36"/>
        <end position="68"/>
    </location>
</feature>
<comment type="caution">
    <text evidence="2">The sequence shown here is derived from an EMBL/GenBank/DDBJ whole genome shotgun (WGS) entry which is preliminary data.</text>
</comment>
<sequence>MDGPSRTPFPTPQPLGPVRAATSPEEGTPQSSSTMASGPFFSASSISSGGYYDSPTSTSSTASTLLWGGSSGGRKDSTESAPASTSAAAAEAMMLTKRESAFAVSPKHVNANSYCGRHSKEFLFGGKGFGDLWRAVTKK</sequence>
<name>A0AAN6PUA6_9PEZI</name>
<evidence type="ECO:0000256" key="1">
    <source>
        <dbReference type="SAM" id="MobiDB-lite"/>
    </source>
</evidence>
<accession>A0AAN6PUA6</accession>
<evidence type="ECO:0000313" key="2">
    <source>
        <dbReference type="EMBL" id="KAK4044725.1"/>
    </source>
</evidence>
<protein>
    <submittedName>
        <fullName evidence="2">Uncharacterized protein</fullName>
    </submittedName>
</protein>
<dbReference type="EMBL" id="MU854317">
    <property type="protein sequence ID" value="KAK4044725.1"/>
    <property type="molecule type" value="Genomic_DNA"/>
</dbReference>
<keyword evidence="3" id="KW-1185">Reference proteome</keyword>
<dbReference type="AlphaFoldDB" id="A0AAN6PUA6"/>
<gene>
    <name evidence="2" type="ORF">C8A01DRAFT_31223</name>
</gene>
<reference evidence="3" key="1">
    <citation type="journal article" date="2023" name="Mol. Phylogenet. Evol.">
        <title>Genome-scale phylogeny and comparative genomics of the fungal order Sordariales.</title>
        <authorList>
            <person name="Hensen N."/>
            <person name="Bonometti L."/>
            <person name="Westerberg I."/>
            <person name="Brannstrom I.O."/>
            <person name="Guillou S."/>
            <person name="Cros-Aarteil S."/>
            <person name="Calhoun S."/>
            <person name="Haridas S."/>
            <person name="Kuo A."/>
            <person name="Mondo S."/>
            <person name="Pangilinan J."/>
            <person name="Riley R."/>
            <person name="LaButti K."/>
            <person name="Andreopoulos B."/>
            <person name="Lipzen A."/>
            <person name="Chen C."/>
            <person name="Yan M."/>
            <person name="Daum C."/>
            <person name="Ng V."/>
            <person name="Clum A."/>
            <person name="Steindorff A."/>
            <person name="Ohm R.A."/>
            <person name="Martin F."/>
            <person name="Silar P."/>
            <person name="Natvig D.O."/>
            <person name="Lalanne C."/>
            <person name="Gautier V."/>
            <person name="Ament-Velasquez S.L."/>
            <person name="Kruys A."/>
            <person name="Hutchinson M.I."/>
            <person name="Powell A.J."/>
            <person name="Barry K."/>
            <person name="Miller A.N."/>
            <person name="Grigoriev I.V."/>
            <person name="Debuchy R."/>
            <person name="Gladieux P."/>
            <person name="Hiltunen Thoren M."/>
            <person name="Johannesson H."/>
        </authorList>
    </citation>
    <scope>NUCLEOTIDE SEQUENCE [LARGE SCALE GENOMIC DNA]</scope>
    <source>
        <strain evidence="3">CBS 284.82</strain>
    </source>
</reference>
<evidence type="ECO:0000313" key="3">
    <source>
        <dbReference type="Proteomes" id="UP001303115"/>
    </source>
</evidence>
<dbReference type="Proteomes" id="UP001303115">
    <property type="component" value="Unassembled WGS sequence"/>
</dbReference>
<feature type="region of interest" description="Disordered" evidence="1">
    <location>
        <begin position="1"/>
        <end position="90"/>
    </location>
</feature>
<feature type="compositionally biased region" description="Low complexity" evidence="1">
    <location>
        <begin position="79"/>
        <end position="90"/>
    </location>
</feature>